<evidence type="ECO:0000256" key="2">
    <source>
        <dbReference type="SAM" id="SignalP"/>
    </source>
</evidence>
<evidence type="ECO:0000313" key="3">
    <source>
        <dbReference type="EMBL" id="QIU79833.1"/>
    </source>
</evidence>
<name>A0A6H0JJF1_PSEAI</name>
<reference evidence="3" key="1">
    <citation type="submission" date="2020-02" db="EMBL/GenBank/DDBJ databases">
        <title>PAGI-encoded CrpP-like fluoroquinolone-modifying enzymes among Pseudomonas aeruginosa clinical isolates in Europe.</title>
        <authorList>
            <person name="Ortiz de la Rosa J.M."/>
            <person name="Nordmann P."/>
            <person name="Poirel L."/>
        </authorList>
    </citation>
    <scope>NUCLEOTIDE SEQUENCE</scope>
    <source>
        <strain evidence="3">PAGI-60</strain>
    </source>
</reference>
<feature type="region of interest" description="Disordered" evidence="1">
    <location>
        <begin position="21"/>
        <end position="40"/>
    </location>
</feature>
<feature type="compositionally biased region" description="Polar residues" evidence="1">
    <location>
        <begin position="86"/>
        <end position="106"/>
    </location>
</feature>
<feature type="signal peptide" evidence="2">
    <location>
        <begin position="1"/>
        <end position="23"/>
    </location>
</feature>
<protein>
    <recommendedName>
        <fullName evidence="4">Secreted protein</fullName>
    </recommendedName>
</protein>
<dbReference type="EMBL" id="MT074669">
    <property type="protein sequence ID" value="QIU79833.1"/>
    <property type="molecule type" value="Genomic_DNA"/>
</dbReference>
<evidence type="ECO:0000256" key="1">
    <source>
        <dbReference type="SAM" id="MobiDB-lite"/>
    </source>
</evidence>
<proteinExistence type="predicted"/>
<organism evidence="3">
    <name type="scientific">Pseudomonas aeruginosa</name>
    <dbReference type="NCBI Taxonomy" id="287"/>
    <lineage>
        <taxon>Bacteria</taxon>
        <taxon>Pseudomonadati</taxon>
        <taxon>Pseudomonadota</taxon>
        <taxon>Gammaproteobacteria</taxon>
        <taxon>Pseudomonadales</taxon>
        <taxon>Pseudomonadaceae</taxon>
        <taxon>Pseudomonas</taxon>
    </lineage>
</organism>
<sequence>MFIKILRVIFLLPIVGLTQQAAASPPAESHSNEQSKSSCIDVQVNGARSLSYNCMAQQMTPPKEDPRRRNPTLNSTLASERATRLPPTQTGLFTSLHQRAISNSKD</sequence>
<feature type="region of interest" description="Disordered" evidence="1">
    <location>
        <begin position="57"/>
        <end position="106"/>
    </location>
</feature>
<dbReference type="AlphaFoldDB" id="A0A6H0JJF1"/>
<keyword evidence="2" id="KW-0732">Signal</keyword>
<accession>A0A6H0JJF1</accession>
<feature type="chain" id="PRO_5026032924" description="Secreted protein" evidence="2">
    <location>
        <begin position="24"/>
        <end position="106"/>
    </location>
</feature>
<evidence type="ECO:0008006" key="4">
    <source>
        <dbReference type="Google" id="ProtNLM"/>
    </source>
</evidence>